<dbReference type="Gene3D" id="3.40.1710.10">
    <property type="entry name" value="abc type-2 transporter like domain"/>
    <property type="match status" value="1"/>
</dbReference>
<dbReference type="EMBL" id="VYKK01000015">
    <property type="protein sequence ID" value="KAA9004213.1"/>
    <property type="molecule type" value="Genomic_DNA"/>
</dbReference>
<evidence type="ECO:0000256" key="1">
    <source>
        <dbReference type="ARBA" id="ARBA00004141"/>
    </source>
</evidence>
<dbReference type="InterPro" id="IPR013525">
    <property type="entry name" value="ABC2_TM"/>
</dbReference>
<gene>
    <name evidence="7" type="ORF">F4V43_12525</name>
</gene>
<evidence type="ECO:0000259" key="6">
    <source>
        <dbReference type="Pfam" id="PF12698"/>
    </source>
</evidence>
<evidence type="ECO:0000256" key="5">
    <source>
        <dbReference type="SAM" id="Phobius"/>
    </source>
</evidence>
<dbReference type="OrthoDB" id="2208410at2"/>
<proteinExistence type="predicted"/>
<organism evidence="7 8">
    <name type="scientific">Paenibacillus spiritus</name>
    <dbReference type="NCBI Taxonomy" id="2496557"/>
    <lineage>
        <taxon>Bacteria</taxon>
        <taxon>Bacillati</taxon>
        <taxon>Bacillota</taxon>
        <taxon>Bacilli</taxon>
        <taxon>Bacillales</taxon>
        <taxon>Paenibacillaceae</taxon>
        <taxon>Paenibacillus</taxon>
    </lineage>
</organism>
<dbReference type="InterPro" id="IPR051328">
    <property type="entry name" value="T7SS_ABC-Transporter"/>
</dbReference>
<sequence length="389" mass="41953">MKSFLKNKGIMAGAFMMLFYQIIMISIFMWGYSAVPKNVTDLKVAIVNEDQETGARLAAQLSGNLPFKLVDGLSLEKAKTELNERDLQLVIHIPQDFTAKMTAQGEQANLDFLVNQSNSQMITSSIQNVVNQISKQLVAQTQTQSFTALLEQTQMPKEQAEQTVNSVMNKISPNIISTHVPPAGMHNLMAPMFLSMASYVGAMIYSMMSIGALNKLKGQLGKGRAFLSLQGVNVLLSLIVPLVGVSIYFGIHGYGAEAFIKTWLTHSLEMFAAIEFTSIFCILAGQAGMLINMPLVLIQSIACGAAIPQEMMPGFFKFMSYISPMFYSVHLDYNTLFGGGGTSGYLTGLALLAAGALLVNTVIHSLKPAGAKKAPAAEAEAAGVPSVQM</sequence>
<evidence type="ECO:0000313" key="7">
    <source>
        <dbReference type="EMBL" id="KAA9004213.1"/>
    </source>
</evidence>
<evidence type="ECO:0000256" key="4">
    <source>
        <dbReference type="ARBA" id="ARBA00023136"/>
    </source>
</evidence>
<comment type="caution">
    <text evidence="7">The sequence shown here is derived from an EMBL/GenBank/DDBJ whole genome shotgun (WGS) entry which is preliminary data.</text>
</comment>
<feature type="domain" description="ABC-2 type transporter transmembrane" evidence="6">
    <location>
        <begin position="15"/>
        <end position="359"/>
    </location>
</feature>
<feature type="transmembrane region" description="Helical" evidence="5">
    <location>
        <begin position="343"/>
        <end position="363"/>
    </location>
</feature>
<dbReference type="PANTHER" id="PTHR43077">
    <property type="entry name" value="TRANSPORT PERMEASE YVFS-RELATED"/>
    <property type="match status" value="1"/>
</dbReference>
<feature type="transmembrane region" description="Helical" evidence="5">
    <location>
        <begin position="192"/>
        <end position="213"/>
    </location>
</feature>
<dbReference type="Pfam" id="PF12698">
    <property type="entry name" value="ABC2_membrane_3"/>
    <property type="match status" value="1"/>
</dbReference>
<dbReference type="PANTHER" id="PTHR43077:SF5">
    <property type="entry name" value="PHAGE INFECTION PROTEIN"/>
    <property type="match status" value="1"/>
</dbReference>
<keyword evidence="8" id="KW-1185">Reference proteome</keyword>
<comment type="subcellular location">
    <subcellularLocation>
        <location evidence="1">Membrane</location>
        <topology evidence="1">Multi-pass membrane protein</topology>
    </subcellularLocation>
</comment>
<dbReference type="GO" id="GO:0016020">
    <property type="term" value="C:membrane"/>
    <property type="evidence" value="ECO:0007669"/>
    <property type="project" value="UniProtKB-SubCell"/>
</dbReference>
<dbReference type="GO" id="GO:0140359">
    <property type="term" value="F:ABC-type transporter activity"/>
    <property type="evidence" value="ECO:0007669"/>
    <property type="project" value="InterPro"/>
</dbReference>
<feature type="transmembrane region" description="Helical" evidence="5">
    <location>
        <begin position="12"/>
        <end position="32"/>
    </location>
</feature>
<accession>A0A5J5G9T5</accession>
<keyword evidence="2 5" id="KW-0812">Transmembrane</keyword>
<name>A0A5J5G9T5_9BACL</name>
<protein>
    <submittedName>
        <fullName evidence="7">DUF3533 domain-containing protein</fullName>
    </submittedName>
</protein>
<dbReference type="Proteomes" id="UP000367750">
    <property type="component" value="Unassembled WGS sequence"/>
</dbReference>
<dbReference type="RefSeq" id="WP_150458565.1">
    <property type="nucleotide sequence ID" value="NZ_VYKK01000015.1"/>
</dbReference>
<evidence type="ECO:0000256" key="3">
    <source>
        <dbReference type="ARBA" id="ARBA00022989"/>
    </source>
</evidence>
<reference evidence="7 8" key="1">
    <citation type="submission" date="2019-09" db="EMBL/GenBank/DDBJ databases">
        <title>Bacillus ochoae sp. nov., Paenibacillus whitsoniae sp. nov., Paenibacillus spiritus sp. nov. Isolated from the Mars Exploration Rover during spacecraft assembly.</title>
        <authorList>
            <person name="Seuylemezian A."/>
            <person name="Vaishampayan P."/>
        </authorList>
    </citation>
    <scope>NUCLEOTIDE SEQUENCE [LARGE SCALE GENOMIC DNA]</scope>
    <source>
        <strain evidence="7 8">MER_111</strain>
    </source>
</reference>
<feature type="transmembrane region" description="Helical" evidence="5">
    <location>
        <begin position="314"/>
        <end position="331"/>
    </location>
</feature>
<evidence type="ECO:0000313" key="8">
    <source>
        <dbReference type="Proteomes" id="UP000367750"/>
    </source>
</evidence>
<dbReference type="AlphaFoldDB" id="A0A5J5G9T5"/>
<feature type="transmembrane region" description="Helical" evidence="5">
    <location>
        <begin position="271"/>
        <end position="293"/>
    </location>
</feature>
<keyword evidence="3 5" id="KW-1133">Transmembrane helix</keyword>
<feature type="transmembrane region" description="Helical" evidence="5">
    <location>
        <begin position="225"/>
        <end position="251"/>
    </location>
</feature>
<evidence type="ECO:0000256" key="2">
    <source>
        <dbReference type="ARBA" id="ARBA00022692"/>
    </source>
</evidence>
<keyword evidence="4 5" id="KW-0472">Membrane</keyword>